<proteinExistence type="predicted"/>
<feature type="transmembrane region" description="Helical" evidence="6">
    <location>
        <begin position="46"/>
        <end position="64"/>
    </location>
</feature>
<evidence type="ECO:0000256" key="2">
    <source>
        <dbReference type="ARBA" id="ARBA00022475"/>
    </source>
</evidence>
<evidence type="ECO:0000313" key="8">
    <source>
        <dbReference type="EMBL" id="KJU83031.1"/>
    </source>
</evidence>
<dbReference type="EMBL" id="LACI01002073">
    <property type="protein sequence ID" value="KJU83031.1"/>
    <property type="molecule type" value="Genomic_DNA"/>
</dbReference>
<dbReference type="Proteomes" id="UP000033423">
    <property type="component" value="Unassembled WGS sequence"/>
</dbReference>
<accession>A0A0F3GMB0</accession>
<feature type="domain" description="Sulfatase N-terminal" evidence="7">
    <location>
        <begin position="239"/>
        <end position="470"/>
    </location>
</feature>
<keyword evidence="9" id="KW-1185">Reference proteome</keyword>
<keyword evidence="3 6" id="KW-0812">Transmembrane</keyword>
<evidence type="ECO:0000256" key="1">
    <source>
        <dbReference type="ARBA" id="ARBA00004651"/>
    </source>
</evidence>
<dbReference type="Gene3D" id="3.40.720.10">
    <property type="entry name" value="Alkaline Phosphatase, subunit A"/>
    <property type="match status" value="1"/>
</dbReference>
<evidence type="ECO:0000313" key="9">
    <source>
        <dbReference type="Proteomes" id="UP000033423"/>
    </source>
</evidence>
<evidence type="ECO:0000259" key="7">
    <source>
        <dbReference type="Pfam" id="PF00884"/>
    </source>
</evidence>
<organism evidence="8 9">
    <name type="scientific">Candidatus Magnetobacterium bavaricum</name>
    <dbReference type="NCBI Taxonomy" id="29290"/>
    <lineage>
        <taxon>Bacteria</taxon>
        <taxon>Pseudomonadati</taxon>
        <taxon>Nitrospirota</taxon>
        <taxon>Thermodesulfovibrionia</taxon>
        <taxon>Thermodesulfovibrionales</taxon>
        <taxon>Candidatus Magnetobacteriaceae</taxon>
        <taxon>Candidatus Magnetobacterium</taxon>
    </lineage>
</organism>
<dbReference type="EC" id="3.1.6.1" evidence="8"/>
<dbReference type="InterPro" id="IPR017850">
    <property type="entry name" value="Alkaline_phosphatase_core_sf"/>
</dbReference>
<dbReference type="InterPro" id="IPR000917">
    <property type="entry name" value="Sulfatase_N"/>
</dbReference>
<evidence type="ECO:0000256" key="5">
    <source>
        <dbReference type="ARBA" id="ARBA00023136"/>
    </source>
</evidence>
<reference evidence="8 9" key="1">
    <citation type="submission" date="2015-02" db="EMBL/GenBank/DDBJ databases">
        <title>Single-cell genomics of uncultivated deep-branching MTB reveals a conserved set of magnetosome genes.</title>
        <authorList>
            <person name="Kolinko S."/>
            <person name="Richter M."/>
            <person name="Glockner F.O."/>
            <person name="Brachmann A."/>
            <person name="Schuler D."/>
        </authorList>
    </citation>
    <scope>NUCLEOTIDE SEQUENCE [LARGE SCALE GENOMIC DNA]</scope>
    <source>
        <strain evidence="8">TM-1</strain>
    </source>
</reference>
<dbReference type="PANTHER" id="PTHR47371">
    <property type="entry name" value="LIPOTEICHOIC ACID SYNTHASE"/>
    <property type="match status" value="1"/>
</dbReference>
<dbReference type="PANTHER" id="PTHR47371:SF3">
    <property type="entry name" value="PHOSPHOGLYCEROL TRANSFERASE I"/>
    <property type="match status" value="1"/>
</dbReference>
<dbReference type="InterPro" id="IPR050448">
    <property type="entry name" value="OpgB/LTA_synthase_biosynth"/>
</dbReference>
<comment type="subcellular location">
    <subcellularLocation>
        <location evidence="1">Cell membrane</location>
        <topology evidence="1">Multi-pass membrane protein</topology>
    </subcellularLocation>
</comment>
<feature type="transmembrane region" description="Helical" evidence="6">
    <location>
        <begin position="150"/>
        <end position="167"/>
    </location>
</feature>
<evidence type="ECO:0000256" key="6">
    <source>
        <dbReference type="SAM" id="Phobius"/>
    </source>
</evidence>
<comment type="caution">
    <text evidence="8">The sequence shown here is derived from an EMBL/GenBank/DDBJ whole genome shotgun (WGS) entry which is preliminary data.</text>
</comment>
<feature type="transmembrane region" description="Helical" evidence="6">
    <location>
        <begin position="70"/>
        <end position="88"/>
    </location>
</feature>
<name>A0A0F3GMB0_9BACT</name>
<feature type="transmembrane region" description="Helical" evidence="6">
    <location>
        <begin position="121"/>
        <end position="138"/>
    </location>
</feature>
<sequence>MTALYIPIAHIVMFMIWFIYKLSFYFGKYRFIEDYGYNHYLFIRSILIEDLSVLSVIVILSIISAKVNRVRLIFTGLNSIIVIFYFVDILLVQSLFIRLTVPVVYEFFGGFSVFLPFLYKYKVYIIASVILLLCFSALRLHVHLKLRKKAWFILLLCLLIGTFMPYADAFFKLYDFYFDTYTSNVLKINMRQSLAVYINLNTYDKVVKQFPNLSKKFDDYYAGKPNRSLYPNKNDNQLPNIIILISESLSQVDSLRSGGIYNHFPLIDKIQSEGITLTNVISDGRNTSDALVSILLGIEPLRTSMFNRGMLNKFPPHCDQIKPQICKRNLICHAKQNGYKTLFVTNTPLIFENTLPWIKKIGFDYIEDSSSQFFSQFPIYTFSSPSDETLYKRVGEIITTERQPFLIVMLNVSLHQPYILPNNIYKISEDNQANLMNYVDNSTKDFYDKLKKDFFKNGVFLLIGDHRRMTPFSKKEYEDKAIDAYGRVVTSVIGKGFKENVVDNTPLNQTDLSTIVTHIVQGIAINERLETYNKGMLLGLNKTFTVNMFDYNSPPSGLIRSSQSIPEVVKANNNIVEGIAKSQNADERAFIVMAHAWLMKRMQQCKEKP</sequence>
<keyword evidence="5 6" id="KW-0472">Membrane</keyword>
<evidence type="ECO:0000256" key="3">
    <source>
        <dbReference type="ARBA" id="ARBA00022692"/>
    </source>
</evidence>
<dbReference type="SUPFAM" id="SSF53649">
    <property type="entry name" value="Alkaline phosphatase-like"/>
    <property type="match status" value="1"/>
</dbReference>
<dbReference type="Pfam" id="PF00884">
    <property type="entry name" value="Sulfatase"/>
    <property type="match status" value="1"/>
</dbReference>
<protein>
    <submittedName>
        <fullName evidence="8">Membrane protein containing Sulfatase domain protein</fullName>
        <ecNumber evidence="8">3.1.6.1</ecNumber>
    </submittedName>
</protein>
<feature type="transmembrane region" description="Helical" evidence="6">
    <location>
        <begin position="95"/>
        <end position="115"/>
    </location>
</feature>
<dbReference type="AlphaFoldDB" id="A0A0F3GMB0"/>
<keyword evidence="8" id="KW-0378">Hydrolase</keyword>
<keyword evidence="4 6" id="KW-1133">Transmembrane helix</keyword>
<keyword evidence="2" id="KW-1003">Cell membrane</keyword>
<gene>
    <name evidence="8" type="ORF">MBAV_004778</name>
</gene>
<evidence type="ECO:0000256" key="4">
    <source>
        <dbReference type="ARBA" id="ARBA00022989"/>
    </source>
</evidence>
<feature type="transmembrane region" description="Helical" evidence="6">
    <location>
        <begin position="6"/>
        <end position="26"/>
    </location>
</feature>
<dbReference type="GO" id="GO:0005886">
    <property type="term" value="C:plasma membrane"/>
    <property type="evidence" value="ECO:0007669"/>
    <property type="project" value="UniProtKB-SubCell"/>
</dbReference>
<dbReference type="GO" id="GO:0004065">
    <property type="term" value="F:arylsulfatase activity"/>
    <property type="evidence" value="ECO:0007669"/>
    <property type="project" value="UniProtKB-EC"/>
</dbReference>